<comment type="pathway">
    <text evidence="2">Organic acid metabolism; glycolate biosynthesis; glycolate from 2-phosphoglycolate: step 1/1.</text>
</comment>
<dbReference type="InterPro" id="IPR023198">
    <property type="entry name" value="PGP-like_dom2"/>
</dbReference>
<dbReference type="InterPro" id="IPR041492">
    <property type="entry name" value="HAD_2"/>
</dbReference>
<accession>A0A2T5C1C8</accession>
<dbReference type="OrthoDB" id="9807630at2"/>
<dbReference type="Proteomes" id="UP000243525">
    <property type="component" value="Unassembled WGS sequence"/>
</dbReference>
<keyword evidence="6" id="KW-1185">Reference proteome</keyword>
<dbReference type="NCBIfam" id="TIGR01549">
    <property type="entry name" value="HAD-SF-IA-v1"/>
    <property type="match status" value="1"/>
</dbReference>
<comment type="caution">
    <text evidence="5">The sequence shown here is derived from an EMBL/GenBank/DDBJ whole genome shotgun (WGS) entry which is preliminary data.</text>
</comment>
<dbReference type="Pfam" id="PF13419">
    <property type="entry name" value="HAD_2"/>
    <property type="match status" value="1"/>
</dbReference>
<dbReference type="SUPFAM" id="SSF56784">
    <property type="entry name" value="HAD-like"/>
    <property type="match status" value="1"/>
</dbReference>
<dbReference type="PANTHER" id="PTHR43434:SF1">
    <property type="entry name" value="PHOSPHOGLYCOLATE PHOSPHATASE"/>
    <property type="match status" value="1"/>
</dbReference>
<dbReference type="Gene3D" id="1.10.150.240">
    <property type="entry name" value="Putative phosphatase, domain 2"/>
    <property type="match status" value="1"/>
</dbReference>
<dbReference type="RefSeq" id="WP_107822278.1">
    <property type="nucleotide sequence ID" value="NZ_OY782574.1"/>
</dbReference>
<dbReference type="InterPro" id="IPR050155">
    <property type="entry name" value="HAD-like_hydrolase_sf"/>
</dbReference>
<dbReference type="GO" id="GO:0006281">
    <property type="term" value="P:DNA repair"/>
    <property type="evidence" value="ECO:0007669"/>
    <property type="project" value="TreeGrafter"/>
</dbReference>
<evidence type="ECO:0000256" key="3">
    <source>
        <dbReference type="ARBA" id="ARBA00006171"/>
    </source>
</evidence>
<proteinExistence type="inferred from homology"/>
<comment type="catalytic activity">
    <reaction evidence="1">
        <text>2-phosphoglycolate + H2O = glycolate + phosphate</text>
        <dbReference type="Rhea" id="RHEA:14369"/>
        <dbReference type="ChEBI" id="CHEBI:15377"/>
        <dbReference type="ChEBI" id="CHEBI:29805"/>
        <dbReference type="ChEBI" id="CHEBI:43474"/>
        <dbReference type="ChEBI" id="CHEBI:58033"/>
        <dbReference type="EC" id="3.1.3.18"/>
    </reaction>
</comment>
<reference evidence="5 6" key="1">
    <citation type="submission" date="2018-04" db="EMBL/GenBank/DDBJ databases">
        <title>Genomic Encyclopedia of Archaeal and Bacterial Type Strains, Phase II (KMG-II): from individual species to whole genera.</title>
        <authorList>
            <person name="Goeker M."/>
        </authorList>
    </citation>
    <scope>NUCLEOTIDE SEQUENCE [LARGE SCALE GENOMIC DNA]</scope>
    <source>
        <strain evidence="5 6">DSM 28823</strain>
    </source>
</reference>
<dbReference type="EMBL" id="QAAD01000008">
    <property type="protein sequence ID" value="PTN08469.1"/>
    <property type="molecule type" value="Genomic_DNA"/>
</dbReference>
<evidence type="ECO:0000313" key="6">
    <source>
        <dbReference type="Proteomes" id="UP000243525"/>
    </source>
</evidence>
<organism evidence="5 6">
    <name type="scientific">Mangrovibacterium marinum</name>
    <dbReference type="NCBI Taxonomy" id="1639118"/>
    <lineage>
        <taxon>Bacteria</taxon>
        <taxon>Pseudomonadati</taxon>
        <taxon>Bacteroidota</taxon>
        <taxon>Bacteroidia</taxon>
        <taxon>Marinilabiliales</taxon>
        <taxon>Prolixibacteraceae</taxon>
        <taxon>Mangrovibacterium</taxon>
    </lineage>
</organism>
<comment type="similarity">
    <text evidence="3">Belongs to the HAD-like hydrolase superfamily. CbbY/CbbZ/Gph/YieH family.</text>
</comment>
<name>A0A2T5C1C8_9BACT</name>
<sequence>MRFKAVIFDLDGTLLDTLDDLTDAVNEVMKAHHFPTHDRVAVRSFVGSGLRTLMQRALPEAERSESKINSYFAEMMTAYRENYKNKSLPYAGIAPMLEALAGRKVPMAVFSNKADELTKKLVEALLPYPFACVQGMTTEELKKPNPQVAIELAQQMGTTPEDCLYVGDSDTDMLTATNAGMFALGVTWGFRDRDALLAGGAQQLVDEPAEILNLL</sequence>
<evidence type="ECO:0000313" key="5">
    <source>
        <dbReference type="EMBL" id="PTN08469.1"/>
    </source>
</evidence>
<evidence type="ECO:0000256" key="2">
    <source>
        <dbReference type="ARBA" id="ARBA00004818"/>
    </source>
</evidence>
<dbReference type="SFLD" id="SFLDS00003">
    <property type="entry name" value="Haloacid_Dehalogenase"/>
    <property type="match status" value="1"/>
</dbReference>
<dbReference type="PANTHER" id="PTHR43434">
    <property type="entry name" value="PHOSPHOGLYCOLATE PHOSPHATASE"/>
    <property type="match status" value="1"/>
</dbReference>
<gene>
    <name evidence="5" type="ORF">C8N47_10826</name>
</gene>
<protein>
    <recommendedName>
        <fullName evidence="4">phosphoglycolate phosphatase</fullName>
        <ecNumber evidence="4">3.1.3.18</ecNumber>
    </recommendedName>
</protein>
<evidence type="ECO:0000256" key="4">
    <source>
        <dbReference type="ARBA" id="ARBA00013078"/>
    </source>
</evidence>
<dbReference type="PRINTS" id="PR00413">
    <property type="entry name" value="HADHALOGNASE"/>
</dbReference>
<dbReference type="SFLD" id="SFLDG01135">
    <property type="entry name" value="C1.5.6:_HAD__Beta-PGM__Phospha"/>
    <property type="match status" value="1"/>
</dbReference>
<dbReference type="EC" id="3.1.3.18" evidence="4"/>
<dbReference type="AlphaFoldDB" id="A0A2T5C1C8"/>
<dbReference type="GO" id="GO:0008967">
    <property type="term" value="F:phosphoglycolate phosphatase activity"/>
    <property type="evidence" value="ECO:0007669"/>
    <property type="project" value="UniProtKB-EC"/>
</dbReference>
<dbReference type="SFLD" id="SFLDG01129">
    <property type="entry name" value="C1.5:_HAD__Beta-PGM__Phosphata"/>
    <property type="match status" value="1"/>
</dbReference>
<dbReference type="Gene3D" id="3.40.50.1000">
    <property type="entry name" value="HAD superfamily/HAD-like"/>
    <property type="match status" value="1"/>
</dbReference>
<dbReference type="InterPro" id="IPR023214">
    <property type="entry name" value="HAD_sf"/>
</dbReference>
<evidence type="ECO:0000256" key="1">
    <source>
        <dbReference type="ARBA" id="ARBA00000830"/>
    </source>
</evidence>
<dbReference type="InterPro" id="IPR006439">
    <property type="entry name" value="HAD-SF_hydro_IA"/>
</dbReference>
<dbReference type="GO" id="GO:0005829">
    <property type="term" value="C:cytosol"/>
    <property type="evidence" value="ECO:0007669"/>
    <property type="project" value="TreeGrafter"/>
</dbReference>
<dbReference type="InterPro" id="IPR036412">
    <property type="entry name" value="HAD-like_sf"/>
</dbReference>